<keyword evidence="4 12" id="KW-1133">Transmembrane helix</keyword>
<evidence type="ECO:0000259" key="13">
    <source>
        <dbReference type="PROSITE" id="PS50262"/>
    </source>
</evidence>
<dbReference type="GO" id="GO:0004993">
    <property type="term" value="F:G protein-coupled serotonin receptor activity"/>
    <property type="evidence" value="ECO:0007669"/>
    <property type="project" value="UniProtKB-ARBA"/>
</dbReference>
<feature type="compositionally biased region" description="Basic residues" evidence="11">
    <location>
        <begin position="504"/>
        <end position="513"/>
    </location>
</feature>
<feature type="compositionally biased region" description="Low complexity" evidence="11">
    <location>
        <begin position="360"/>
        <end position="384"/>
    </location>
</feature>
<keyword evidence="15" id="KW-1185">Reference proteome</keyword>
<reference evidence="14" key="2">
    <citation type="submission" date="2020-11" db="EMBL/GenBank/DDBJ databases">
        <authorList>
            <person name="McCartney M.A."/>
            <person name="Auch B."/>
            <person name="Kono T."/>
            <person name="Mallez S."/>
            <person name="Becker A."/>
            <person name="Gohl D.M."/>
            <person name="Silverstein K.A.T."/>
            <person name="Koren S."/>
            <person name="Bechman K.B."/>
            <person name="Herman A."/>
            <person name="Abrahante J.E."/>
            <person name="Garbe J."/>
        </authorList>
    </citation>
    <scope>NUCLEOTIDE SEQUENCE</scope>
    <source>
        <strain evidence="14">Duluth1</strain>
        <tissue evidence="14">Whole animal</tissue>
    </source>
</reference>
<evidence type="ECO:0000256" key="8">
    <source>
        <dbReference type="ARBA" id="ARBA00023170"/>
    </source>
</evidence>
<dbReference type="InterPro" id="IPR000276">
    <property type="entry name" value="GPCR_Rhodpsn"/>
</dbReference>
<dbReference type="PRINTS" id="PR00237">
    <property type="entry name" value="GPCRRHODOPSN"/>
</dbReference>
<evidence type="ECO:0000256" key="7">
    <source>
        <dbReference type="ARBA" id="ARBA00023157"/>
    </source>
</evidence>
<dbReference type="PROSITE" id="PS00237">
    <property type="entry name" value="G_PROTEIN_RECEP_F1_1"/>
    <property type="match status" value="1"/>
</dbReference>
<accession>A0A9D4EUV6</accession>
<dbReference type="SUPFAM" id="SSF81321">
    <property type="entry name" value="Family A G protein-coupled receptor-like"/>
    <property type="match status" value="1"/>
</dbReference>
<evidence type="ECO:0000256" key="12">
    <source>
        <dbReference type="SAM" id="Phobius"/>
    </source>
</evidence>
<keyword evidence="9 10" id="KW-0807">Transducer</keyword>
<keyword evidence="2" id="KW-1003">Cell membrane</keyword>
<dbReference type="PROSITE" id="PS50262">
    <property type="entry name" value="G_PROTEIN_RECEP_F1_2"/>
    <property type="match status" value="1"/>
</dbReference>
<dbReference type="EMBL" id="JAIWYP010000008">
    <property type="protein sequence ID" value="KAH3787045.1"/>
    <property type="molecule type" value="Genomic_DNA"/>
</dbReference>
<dbReference type="Gene3D" id="1.20.1070.10">
    <property type="entry name" value="Rhodopsin 7-helix transmembrane proteins"/>
    <property type="match status" value="2"/>
</dbReference>
<feature type="transmembrane region" description="Helical" evidence="12">
    <location>
        <begin position="569"/>
        <end position="592"/>
    </location>
</feature>
<evidence type="ECO:0000256" key="6">
    <source>
        <dbReference type="ARBA" id="ARBA00023136"/>
    </source>
</evidence>
<evidence type="ECO:0000256" key="10">
    <source>
        <dbReference type="RuleBase" id="RU000688"/>
    </source>
</evidence>
<comment type="subcellular location">
    <subcellularLocation>
        <location evidence="1">Cell membrane</location>
        <topology evidence="1">Multi-pass membrane protein</topology>
    </subcellularLocation>
</comment>
<feature type="transmembrane region" description="Helical" evidence="12">
    <location>
        <begin position="92"/>
        <end position="114"/>
    </location>
</feature>
<proteinExistence type="inferred from homology"/>
<feature type="transmembrane region" description="Helical" evidence="12">
    <location>
        <begin position="171"/>
        <end position="192"/>
    </location>
</feature>
<feature type="domain" description="G-protein coupled receptors family 1 profile" evidence="13">
    <location>
        <begin position="71"/>
        <end position="589"/>
    </location>
</feature>
<keyword evidence="8 10" id="KW-0675">Receptor</keyword>
<keyword evidence="5 10" id="KW-0297">G-protein coupled receptor</keyword>
<evidence type="ECO:0000256" key="5">
    <source>
        <dbReference type="ARBA" id="ARBA00023040"/>
    </source>
</evidence>
<dbReference type="Pfam" id="PF00001">
    <property type="entry name" value="7tm_1"/>
    <property type="match status" value="1"/>
</dbReference>
<dbReference type="GO" id="GO:0043410">
    <property type="term" value="P:positive regulation of MAPK cascade"/>
    <property type="evidence" value="ECO:0007669"/>
    <property type="project" value="TreeGrafter"/>
</dbReference>
<comment type="similarity">
    <text evidence="10">Belongs to the G-protein coupled receptor 1 family.</text>
</comment>
<dbReference type="SMART" id="SM01381">
    <property type="entry name" value="7TM_GPCR_Srsx"/>
    <property type="match status" value="1"/>
</dbReference>
<reference evidence="14" key="1">
    <citation type="journal article" date="2019" name="bioRxiv">
        <title>The Genome of the Zebra Mussel, Dreissena polymorpha: A Resource for Invasive Species Research.</title>
        <authorList>
            <person name="McCartney M.A."/>
            <person name="Auch B."/>
            <person name="Kono T."/>
            <person name="Mallez S."/>
            <person name="Zhang Y."/>
            <person name="Obille A."/>
            <person name="Becker A."/>
            <person name="Abrahante J.E."/>
            <person name="Garbe J."/>
            <person name="Badalamenti J.P."/>
            <person name="Herman A."/>
            <person name="Mangelson H."/>
            <person name="Liachko I."/>
            <person name="Sullivan S."/>
            <person name="Sone E.D."/>
            <person name="Koren S."/>
            <person name="Silverstein K.A.T."/>
            <person name="Beckman K.B."/>
            <person name="Gohl D.M."/>
        </authorList>
    </citation>
    <scope>NUCLEOTIDE SEQUENCE</scope>
    <source>
        <strain evidence="14">Duluth1</strain>
        <tissue evidence="14">Whole animal</tissue>
    </source>
</reference>
<feature type="transmembrane region" description="Helical" evidence="12">
    <location>
        <begin position="537"/>
        <end position="557"/>
    </location>
</feature>
<dbReference type="GO" id="GO:0071880">
    <property type="term" value="P:adenylate cyclase-activating adrenergic receptor signaling pathway"/>
    <property type="evidence" value="ECO:0007669"/>
    <property type="project" value="TreeGrafter"/>
</dbReference>
<dbReference type="PANTHER" id="PTHR24248">
    <property type="entry name" value="ADRENERGIC RECEPTOR-RELATED G-PROTEIN COUPLED RECEPTOR"/>
    <property type="match status" value="1"/>
</dbReference>
<evidence type="ECO:0000256" key="3">
    <source>
        <dbReference type="ARBA" id="ARBA00022692"/>
    </source>
</evidence>
<evidence type="ECO:0000256" key="11">
    <source>
        <dbReference type="SAM" id="MobiDB-lite"/>
    </source>
</evidence>
<evidence type="ECO:0000256" key="4">
    <source>
        <dbReference type="ARBA" id="ARBA00022989"/>
    </source>
</evidence>
<dbReference type="PANTHER" id="PTHR24248:SF199">
    <property type="entry name" value="IP13425P-RELATED"/>
    <property type="match status" value="1"/>
</dbReference>
<feature type="transmembrane region" description="Helical" evidence="12">
    <location>
        <begin position="212"/>
        <end position="235"/>
    </location>
</feature>
<keyword evidence="7" id="KW-1015">Disulfide bond</keyword>
<feature type="transmembrane region" description="Helical" evidence="12">
    <location>
        <begin position="52"/>
        <end position="80"/>
    </location>
</feature>
<feature type="transmembrane region" description="Helical" evidence="12">
    <location>
        <begin position="129"/>
        <end position="150"/>
    </location>
</feature>
<protein>
    <recommendedName>
        <fullName evidence="13">G-protein coupled receptors family 1 profile domain-containing protein</fullName>
    </recommendedName>
</protein>
<evidence type="ECO:0000256" key="1">
    <source>
        <dbReference type="ARBA" id="ARBA00004651"/>
    </source>
</evidence>
<dbReference type="InterPro" id="IPR017452">
    <property type="entry name" value="GPCR_Rhodpsn_7TM"/>
</dbReference>
<keyword evidence="3 10" id="KW-0812">Transmembrane</keyword>
<evidence type="ECO:0000313" key="15">
    <source>
        <dbReference type="Proteomes" id="UP000828390"/>
    </source>
</evidence>
<feature type="compositionally biased region" description="Basic and acidic residues" evidence="11">
    <location>
        <begin position="385"/>
        <end position="410"/>
    </location>
</feature>
<evidence type="ECO:0000256" key="2">
    <source>
        <dbReference type="ARBA" id="ARBA00022475"/>
    </source>
</evidence>
<feature type="region of interest" description="Disordered" evidence="11">
    <location>
        <begin position="358"/>
        <end position="441"/>
    </location>
</feature>
<dbReference type="Proteomes" id="UP000828390">
    <property type="component" value="Unassembled WGS sequence"/>
</dbReference>
<feature type="compositionally biased region" description="Acidic residues" evidence="11">
    <location>
        <begin position="486"/>
        <end position="496"/>
    </location>
</feature>
<comment type="caution">
    <text evidence="14">The sequence shown here is derived from an EMBL/GenBank/DDBJ whole genome shotgun (WGS) entry which is preliminary data.</text>
</comment>
<gene>
    <name evidence="14" type="ORF">DPMN_165164</name>
</gene>
<evidence type="ECO:0000256" key="9">
    <source>
        <dbReference type="ARBA" id="ARBA00023224"/>
    </source>
</evidence>
<dbReference type="OrthoDB" id="5951059at2759"/>
<name>A0A9D4EUV6_DREPO</name>
<organism evidence="14 15">
    <name type="scientific">Dreissena polymorpha</name>
    <name type="common">Zebra mussel</name>
    <name type="synonym">Mytilus polymorpha</name>
    <dbReference type="NCBI Taxonomy" id="45954"/>
    <lineage>
        <taxon>Eukaryota</taxon>
        <taxon>Metazoa</taxon>
        <taxon>Spiralia</taxon>
        <taxon>Lophotrochozoa</taxon>
        <taxon>Mollusca</taxon>
        <taxon>Bivalvia</taxon>
        <taxon>Autobranchia</taxon>
        <taxon>Heteroconchia</taxon>
        <taxon>Euheterodonta</taxon>
        <taxon>Imparidentia</taxon>
        <taxon>Neoheterodontei</taxon>
        <taxon>Myida</taxon>
        <taxon>Dreissenoidea</taxon>
        <taxon>Dreissenidae</taxon>
        <taxon>Dreissena</taxon>
    </lineage>
</organism>
<keyword evidence="6 12" id="KW-0472">Membrane</keyword>
<dbReference type="GO" id="GO:0005886">
    <property type="term" value="C:plasma membrane"/>
    <property type="evidence" value="ECO:0007669"/>
    <property type="project" value="UniProtKB-SubCell"/>
</dbReference>
<feature type="compositionally biased region" description="Low complexity" evidence="11">
    <location>
        <begin position="411"/>
        <end position="425"/>
    </location>
</feature>
<evidence type="ECO:0000313" key="14">
    <source>
        <dbReference type="EMBL" id="KAH3787045.1"/>
    </source>
</evidence>
<sequence>MESVKFLLINSVALETSDNYSTENNCSAVDTIFGRNVSSNQTAFHDGRYVKFLNYVLCVLAILITLAAIIGNFLVIFAVISEKRLRKVGNIFIINLAVSDCLVGLVVSPLAIAYDITNIWVLGETACDIWVSLDMICCTASILNLCAIAYDRCNAIVQPIKYSRKRTFKRAGLIMVFVWTYSSGVAVPRFLGWRDPNEYGLPHGKCHISTNIGYTFYSTFLAFFIPLLFMLYFYWKIYSATCVRSSQWYHHPGYSHYKGQDAPSDSSEGAQDKKYLCKWCLLCLSREEIPLPDTQEQATQTNIGEQVQSKLVKQDSIPEEDISRRESIEPELLAIYQMRQRSTRILSNATMSSFNSTFYSSTDSSNTATTSFSESSDRSSSISTEPRDRDRSFLEPKDRPSIHIEPRDRSMSSSTESGRSFSSESFPRKLGPLRGARLSSARQSSLQQEVIHEIASAAHLEQLEDLEEVQVGPMVLRTMRRTGTVDTDDTHDEMSDDGQGVRPKSSRKLKSSTFRRRNSRKSRKIAISQENRAAKTLGIVMGCFVICWLPFFVITLVRVLCVACPIPPMLFKLAVWLGYFNSACNPFIYTFFNKDFRIAFRKLSCFVQRSIVYL</sequence>
<dbReference type="AlphaFoldDB" id="A0A9D4EUV6"/>
<feature type="region of interest" description="Disordered" evidence="11">
    <location>
        <begin position="483"/>
        <end position="513"/>
    </location>
</feature>